<feature type="domain" description="SsuA/THI5-like" evidence="2">
    <location>
        <begin position="82"/>
        <end position="261"/>
    </location>
</feature>
<feature type="chain" id="PRO_5023092553" evidence="1">
    <location>
        <begin position="19"/>
        <end position="343"/>
    </location>
</feature>
<evidence type="ECO:0000313" key="3">
    <source>
        <dbReference type="EMBL" id="TYB47838.1"/>
    </source>
</evidence>
<dbReference type="Proteomes" id="UP000323380">
    <property type="component" value="Unassembled WGS sequence"/>
</dbReference>
<evidence type="ECO:0000259" key="2">
    <source>
        <dbReference type="Pfam" id="PF09084"/>
    </source>
</evidence>
<feature type="signal peptide" evidence="1">
    <location>
        <begin position="1"/>
        <end position="18"/>
    </location>
</feature>
<evidence type="ECO:0000313" key="4">
    <source>
        <dbReference type="Proteomes" id="UP000323380"/>
    </source>
</evidence>
<dbReference type="Pfam" id="PF09084">
    <property type="entry name" value="NMT1"/>
    <property type="match status" value="1"/>
</dbReference>
<reference evidence="3 4" key="1">
    <citation type="submission" date="2019-08" db="EMBL/GenBank/DDBJ databases">
        <title>Actinomadura sp. nov. CYP1-5 isolated from mountain soil.</title>
        <authorList>
            <person name="Songsumanus A."/>
            <person name="Kuncharoen N."/>
            <person name="Kudo T."/>
            <person name="Yuki M."/>
            <person name="Igarashi Y."/>
            <person name="Tanasupawat S."/>
        </authorList>
    </citation>
    <scope>NUCLEOTIDE SEQUENCE [LARGE SCALE GENOMIC DNA]</scope>
    <source>
        <strain evidence="3 4">JCM 14158</strain>
    </source>
</reference>
<dbReference type="SUPFAM" id="SSF53850">
    <property type="entry name" value="Periplasmic binding protein-like II"/>
    <property type="match status" value="1"/>
</dbReference>
<dbReference type="InterPro" id="IPR015168">
    <property type="entry name" value="SsuA/THI5"/>
</dbReference>
<name>A0A5D0NUI5_9ACTN</name>
<dbReference type="RefSeq" id="WP_067892807.1">
    <property type="nucleotide sequence ID" value="NZ_VSFG01000001.1"/>
</dbReference>
<keyword evidence="1" id="KW-0732">Signal</keyword>
<dbReference type="Gene3D" id="3.40.190.10">
    <property type="entry name" value="Periplasmic binding protein-like II"/>
    <property type="match status" value="2"/>
</dbReference>
<comment type="caution">
    <text evidence="3">The sequence shown here is derived from an EMBL/GenBank/DDBJ whole genome shotgun (WGS) entry which is preliminary data.</text>
</comment>
<proteinExistence type="predicted"/>
<dbReference type="PANTHER" id="PTHR30024">
    <property type="entry name" value="ALIPHATIC SULFONATES-BINDING PROTEIN-RELATED"/>
    <property type="match status" value="1"/>
</dbReference>
<gene>
    <name evidence="3" type="ORF">FXF69_00850</name>
</gene>
<dbReference type="AlphaFoldDB" id="A0A5D0NUI5"/>
<accession>A0A5D0NUI5</accession>
<evidence type="ECO:0000256" key="1">
    <source>
        <dbReference type="SAM" id="SignalP"/>
    </source>
</evidence>
<dbReference type="PROSITE" id="PS51257">
    <property type="entry name" value="PROKAR_LIPOPROTEIN"/>
    <property type="match status" value="1"/>
</dbReference>
<keyword evidence="4" id="KW-1185">Reference proteome</keyword>
<organism evidence="3 4">
    <name type="scientific">Actinomadura chibensis</name>
    <dbReference type="NCBI Taxonomy" id="392828"/>
    <lineage>
        <taxon>Bacteria</taxon>
        <taxon>Bacillati</taxon>
        <taxon>Actinomycetota</taxon>
        <taxon>Actinomycetes</taxon>
        <taxon>Streptosporangiales</taxon>
        <taxon>Thermomonosporaceae</taxon>
        <taxon>Actinomadura</taxon>
    </lineage>
</organism>
<sequence length="343" mass="35109">MKRTIRAAVAAPAAVGLAALVALGLAGCGSGGGDDRSGPGVRIGQYAGFSLFDAPTYAAFGTGLMDRAARDGGFHAERKTVGNGTDLIAGMMSGAVDFGVLPAATVMAVNAKRGAPVLKTVSCTFDGAAIVFVGAAKYEKTRGDDITAYDGGNWGYSKVGSQSEILGKLVADKVGIGWKNQKGIALGPVTAYVPALKTGKVDIIMTDATGAALALEQKAGYVVHNTNGSAEHFAQSAACNGLVTTAAFAKKHPKVVDAVVRTQGEARRKLLDTGSGALLSLMTPDFRKSAADGFPRAWELFAPAVRAADTNPVDVQVKAAVEYARIQGVPNPDPKAIDVGEGR</sequence>
<protein>
    <submittedName>
        <fullName evidence="3">ABC transporter substrate-binding protein</fullName>
    </submittedName>
</protein>
<dbReference type="EMBL" id="VSFG01000001">
    <property type="protein sequence ID" value="TYB47838.1"/>
    <property type="molecule type" value="Genomic_DNA"/>
</dbReference>
<dbReference type="STRING" id="1220554.GCA_001552135_03742"/>